<dbReference type="Pfam" id="PF18701">
    <property type="entry name" value="DUF5641"/>
    <property type="match status" value="1"/>
</dbReference>
<evidence type="ECO:0000256" key="1">
    <source>
        <dbReference type="SAM" id="MobiDB-lite"/>
    </source>
</evidence>
<organism evidence="3 4">
    <name type="scientific">Trichonephila inaurata madagascariensis</name>
    <dbReference type="NCBI Taxonomy" id="2747483"/>
    <lineage>
        <taxon>Eukaryota</taxon>
        <taxon>Metazoa</taxon>
        <taxon>Ecdysozoa</taxon>
        <taxon>Arthropoda</taxon>
        <taxon>Chelicerata</taxon>
        <taxon>Arachnida</taxon>
        <taxon>Araneae</taxon>
        <taxon>Araneomorphae</taxon>
        <taxon>Entelegynae</taxon>
        <taxon>Araneoidea</taxon>
        <taxon>Nephilidae</taxon>
        <taxon>Trichonephila</taxon>
        <taxon>Trichonephila inaurata</taxon>
    </lineage>
</organism>
<sequence length="93" mass="10807">MPSHGRSPDSDYRDTAKPTHKKGSVSQIQRQLNDLERWNSEERVLKVIRLIPEKDGKIRTVELKTRTGTMLRPIQRVYPLGNFSHCKKPPMIL</sequence>
<accession>A0A8X6MBB3</accession>
<dbReference type="Proteomes" id="UP000886998">
    <property type="component" value="Unassembled WGS sequence"/>
</dbReference>
<gene>
    <name evidence="3" type="ORF">TNIN_172071</name>
</gene>
<protein>
    <recommendedName>
        <fullName evidence="2">DUF5641 domain-containing protein</fullName>
    </recommendedName>
</protein>
<keyword evidence="4" id="KW-1185">Reference proteome</keyword>
<dbReference type="AlphaFoldDB" id="A0A8X6MBB3"/>
<evidence type="ECO:0000259" key="2">
    <source>
        <dbReference type="Pfam" id="PF18701"/>
    </source>
</evidence>
<feature type="compositionally biased region" description="Basic and acidic residues" evidence="1">
    <location>
        <begin position="1"/>
        <end position="17"/>
    </location>
</feature>
<name>A0A8X6MBB3_9ARAC</name>
<feature type="region of interest" description="Disordered" evidence="1">
    <location>
        <begin position="1"/>
        <end position="29"/>
    </location>
</feature>
<feature type="domain" description="DUF5641" evidence="2">
    <location>
        <begin position="17"/>
        <end position="80"/>
    </location>
</feature>
<reference evidence="3" key="1">
    <citation type="submission" date="2020-08" db="EMBL/GenBank/DDBJ databases">
        <title>Multicomponent nature underlies the extraordinary mechanical properties of spider dragline silk.</title>
        <authorList>
            <person name="Kono N."/>
            <person name="Nakamura H."/>
            <person name="Mori M."/>
            <person name="Yoshida Y."/>
            <person name="Ohtoshi R."/>
            <person name="Malay A.D."/>
            <person name="Moran D.A.P."/>
            <person name="Tomita M."/>
            <person name="Numata K."/>
            <person name="Arakawa K."/>
        </authorList>
    </citation>
    <scope>NUCLEOTIDE SEQUENCE</scope>
</reference>
<dbReference type="EMBL" id="BMAV01024938">
    <property type="protein sequence ID" value="GFS37225.1"/>
    <property type="molecule type" value="Genomic_DNA"/>
</dbReference>
<comment type="caution">
    <text evidence="3">The sequence shown here is derived from an EMBL/GenBank/DDBJ whole genome shotgun (WGS) entry which is preliminary data.</text>
</comment>
<evidence type="ECO:0000313" key="3">
    <source>
        <dbReference type="EMBL" id="GFS37225.1"/>
    </source>
</evidence>
<proteinExistence type="predicted"/>
<evidence type="ECO:0000313" key="4">
    <source>
        <dbReference type="Proteomes" id="UP000886998"/>
    </source>
</evidence>
<dbReference type="InterPro" id="IPR040676">
    <property type="entry name" value="DUF5641"/>
</dbReference>